<protein>
    <submittedName>
        <fullName evidence="2">Uncharacterized protein</fullName>
    </submittedName>
</protein>
<comment type="caution">
    <text evidence="2">The sequence shown here is derived from an EMBL/GenBank/DDBJ whole genome shotgun (WGS) entry which is preliminary data.</text>
</comment>
<keyword evidence="3" id="KW-1185">Reference proteome</keyword>
<sequence>MERDPITNNKEIALINKHAFQRKYKRVKSLSEIKQAWTKEGEIFVKNFKDTVFKMAKGEGVEDLRHRLNKPQPTPSNMKYAQEKMHHPMQVQELQTAKQQARSNSNSRRA</sequence>
<gene>
    <name evidence="2" type="ORF">PoB_000030900</name>
</gene>
<proteinExistence type="predicted"/>
<name>A0AAV3XV40_9GAST</name>
<evidence type="ECO:0000313" key="2">
    <source>
        <dbReference type="EMBL" id="GFN73803.1"/>
    </source>
</evidence>
<evidence type="ECO:0000313" key="3">
    <source>
        <dbReference type="Proteomes" id="UP000735302"/>
    </source>
</evidence>
<organism evidence="2 3">
    <name type="scientific">Plakobranchus ocellatus</name>
    <dbReference type="NCBI Taxonomy" id="259542"/>
    <lineage>
        <taxon>Eukaryota</taxon>
        <taxon>Metazoa</taxon>
        <taxon>Spiralia</taxon>
        <taxon>Lophotrochozoa</taxon>
        <taxon>Mollusca</taxon>
        <taxon>Gastropoda</taxon>
        <taxon>Heterobranchia</taxon>
        <taxon>Euthyneura</taxon>
        <taxon>Panpulmonata</taxon>
        <taxon>Sacoglossa</taxon>
        <taxon>Placobranchoidea</taxon>
        <taxon>Plakobranchidae</taxon>
        <taxon>Plakobranchus</taxon>
    </lineage>
</organism>
<reference evidence="2 3" key="1">
    <citation type="journal article" date="2021" name="Elife">
        <title>Chloroplast acquisition without the gene transfer in kleptoplastic sea slugs, Plakobranchus ocellatus.</title>
        <authorList>
            <person name="Maeda T."/>
            <person name="Takahashi S."/>
            <person name="Yoshida T."/>
            <person name="Shimamura S."/>
            <person name="Takaki Y."/>
            <person name="Nagai Y."/>
            <person name="Toyoda A."/>
            <person name="Suzuki Y."/>
            <person name="Arimoto A."/>
            <person name="Ishii H."/>
            <person name="Satoh N."/>
            <person name="Nishiyama T."/>
            <person name="Hasebe M."/>
            <person name="Maruyama T."/>
            <person name="Minagawa J."/>
            <person name="Obokata J."/>
            <person name="Shigenobu S."/>
        </authorList>
    </citation>
    <scope>NUCLEOTIDE SEQUENCE [LARGE SCALE GENOMIC DNA]</scope>
</reference>
<dbReference type="EMBL" id="BLXT01000029">
    <property type="protein sequence ID" value="GFN73803.1"/>
    <property type="molecule type" value="Genomic_DNA"/>
</dbReference>
<accession>A0AAV3XV40</accession>
<feature type="region of interest" description="Disordered" evidence="1">
    <location>
        <begin position="66"/>
        <end position="110"/>
    </location>
</feature>
<feature type="compositionally biased region" description="Polar residues" evidence="1">
    <location>
        <begin position="92"/>
        <end position="110"/>
    </location>
</feature>
<dbReference type="Proteomes" id="UP000735302">
    <property type="component" value="Unassembled WGS sequence"/>
</dbReference>
<dbReference type="AlphaFoldDB" id="A0AAV3XV40"/>
<evidence type="ECO:0000256" key="1">
    <source>
        <dbReference type="SAM" id="MobiDB-lite"/>
    </source>
</evidence>